<dbReference type="AlphaFoldDB" id="A0A834LTP4"/>
<gene>
    <name evidence="1" type="ORF">RHSIM_Rhsim03G0129300</name>
</gene>
<accession>A0A834LTP4</accession>
<organism evidence="1 2">
    <name type="scientific">Rhododendron simsii</name>
    <name type="common">Sims's rhododendron</name>
    <dbReference type="NCBI Taxonomy" id="118357"/>
    <lineage>
        <taxon>Eukaryota</taxon>
        <taxon>Viridiplantae</taxon>
        <taxon>Streptophyta</taxon>
        <taxon>Embryophyta</taxon>
        <taxon>Tracheophyta</taxon>
        <taxon>Spermatophyta</taxon>
        <taxon>Magnoliopsida</taxon>
        <taxon>eudicotyledons</taxon>
        <taxon>Gunneridae</taxon>
        <taxon>Pentapetalae</taxon>
        <taxon>asterids</taxon>
        <taxon>Ericales</taxon>
        <taxon>Ericaceae</taxon>
        <taxon>Ericoideae</taxon>
        <taxon>Rhodoreae</taxon>
        <taxon>Rhododendron</taxon>
    </lineage>
</organism>
<dbReference type="EMBL" id="WJXA01000003">
    <property type="protein sequence ID" value="KAF7148305.1"/>
    <property type="molecule type" value="Genomic_DNA"/>
</dbReference>
<reference evidence="1" key="1">
    <citation type="submission" date="2019-11" db="EMBL/GenBank/DDBJ databases">
        <authorList>
            <person name="Liu Y."/>
            <person name="Hou J."/>
            <person name="Li T.-Q."/>
            <person name="Guan C.-H."/>
            <person name="Wu X."/>
            <person name="Wu H.-Z."/>
            <person name="Ling F."/>
            <person name="Zhang R."/>
            <person name="Shi X.-G."/>
            <person name="Ren J.-P."/>
            <person name="Chen E.-F."/>
            <person name="Sun J.-M."/>
        </authorList>
    </citation>
    <scope>NUCLEOTIDE SEQUENCE</scope>
    <source>
        <strain evidence="1">Adult_tree_wgs_1</strain>
        <tissue evidence="1">Leaves</tissue>
    </source>
</reference>
<dbReference type="OrthoDB" id="1938246at2759"/>
<dbReference type="Proteomes" id="UP000626092">
    <property type="component" value="Unassembled WGS sequence"/>
</dbReference>
<proteinExistence type="predicted"/>
<evidence type="ECO:0000313" key="1">
    <source>
        <dbReference type="EMBL" id="KAF7148305.1"/>
    </source>
</evidence>
<comment type="caution">
    <text evidence="1">The sequence shown here is derived from an EMBL/GenBank/DDBJ whole genome shotgun (WGS) entry which is preliminary data.</text>
</comment>
<sequence>MSCFLLPKSICDKLNSIVSNFWWKGDPEKKGIHWQSWECMTQPKEEGGMGFRNFKAMNEALLARQSWRQLKNPNAYWAKILKGLYFPNSSFLEAVKGSRASWIWLSILHGRETLAKGLRWQVQGGSQIKFWDDKWIPSLPQYKVATQKPVGSSIEWVSDIINKERGCWNKERLNLVVSAEEI</sequence>
<dbReference type="PANTHER" id="PTHR33116:SF86">
    <property type="entry name" value="REVERSE TRANSCRIPTASE DOMAIN-CONTAINING PROTEIN"/>
    <property type="match status" value="1"/>
</dbReference>
<name>A0A834LTP4_RHOSS</name>
<dbReference type="PANTHER" id="PTHR33116">
    <property type="entry name" value="REVERSE TRANSCRIPTASE ZINC-BINDING DOMAIN-CONTAINING PROTEIN-RELATED-RELATED"/>
    <property type="match status" value="1"/>
</dbReference>
<evidence type="ECO:0000313" key="2">
    <source>
        <dbReference type="Proteomes" id="UP000626092"/>
    </source>
</evidence>
<protein>
    <submittedName>
        <fullName evidence="1">Uncharacterized protein</fullName>
    </submittedName>
</protein>
<keyword evidence="2" id="KW-1185">Reference proteome</keyword>